<dbReference type="AlphaFoldDB" id="A0A508BQT6"/>
<dbReference type="InterPro" id="IPR002586">
    <property type="entry name" value="CobQ/CobB/MinD/ParA_Nub-bd_dom"/>
</dbReference>
<evidence type="ECO:0000313" key="4">
    <source>
        <dbReference type="Proteomes" id="UP000317942"/>
    </source>
</evidence>
<feature type="compositionally biased region" description="Polar residues" evidence="1">
    <location>
        <begin position="18"/>
        <end position="31"/>
    </location>
</feature>
<dbReference type="PANTHER" id="PTHR43384:SF11">
    <property type="entry name" value="SEPTUM SITE DETERMINING PROTEIN"/>
    <property type="match status" value="1"/>
</dbReference>
<dbReference type="PANTHER" id="PTHR43384">
    <property type="entry name" value="SEPTUM SITE-DETERMINING PROTEIN MIND HOMOLOG, CHLOROPLASTIC-RELATED"/>
    <property type="match status" value="1"/>
</dbReference>
<dbReference type="RefSeq" id="WP_139018994.1">
    <property type="nucleotide sequence ID" value="NZ_CP066060.1"/>
</dbReference>
<dbReference type="GO" id="GO:0005524">
    <property type="term" value="F:ATP binding"/>
    <property type="evidence" value="ECO:0007669"/>
    <property type="project" value="TreeGrafter"/>
</dbReference>
<dbReference type="InterPro" id="IPR027417">
    <property type="entry name" value="P-loop_NTPase"/>
</dbReference>
<proteinExistence type="predicted"/>
<dbReference type="SUPFAM" id="SSF52540">
    <property type="entry name" value="P-loop containing nucleoside triphosphate hydrolases"/>
    <property type="match status" value="1"/>
</dbReference>
<gene>
    <name evidence="3" type="ORF">FK267_00155</name>
</gene>
<dbReference type="Pfam" id="PF01656">
    <property type="entry name" value="CbiA"/>
    <property type="match status" value="1"/>
</dbReference>
<feature type="domain" description="CobQ/CobB/MinD/ParA nucleotide binding" evidence="2">
    <location>
        <begin position="125"/>
        <end position="339"/>
    </location>
</feature>
<feature type="compositionally biased region" description="Low complexity" evidence="1">
    <location>
        <begin position="36"/>
        <end position="47"/>
    </location>
</feature>
<reference evidence="3 4" key="1">
    <citation type="submission" date="2019-06" db="EMBL/GenBank/DDBJ databases">
        <title>Draft genome sequence of Actinomyces oris CCUG 34288T.</title>
        <authorList>
            <person name="Salva-Serra F."/>
            <person name="Cardew S."/>
            <person name="Moore E."/>
        </authorList>
    </citation>
    <scope>NUCLEOTIDE SEQUENCE [LARGE SCALE GENOMIC DNA]</scope>
    <source>
        <strain evidence="3 4">CCUG 34288</strain>
    </source>
</reference>
<evidence type="ECO:0000259" key="2">
    <source>
        <dbReference type="Pfam" id="PF01656"/>
    </source>
</evidence>
<protein>
    <recommendedName>
        <fullName evidence="2">CobQ/CobB/MinD/ParA nucleotide binding domain-containing protein</fullName>
    </recommendedName>
</protein>
<feature type="compositionally biased region" description="Basic and acidic residues" evidence="1">
    <location>
        <begin position="52"/>
        <end position="63"/>
    </location>
</feature>
<dbReference type="GO" id="GO:0016887">
    <property type="term" value="F:ATP hydrolysis activity"/>
    <property type="evidence" value="ECO:0007669"/>
    <property type="project" value="TreeGrafter"/>
</dbReference>
<name>A0A508BQT6_9ACTO</name>
<accession>A0A508BQT6</accession>
<dbReference type="GO" id="GO:0005829">
    <property type="term" value="C:cytosol"/>
    <property type="evidence" value="ECO:0007669"/>
    <property type="project" value="TreeGrafter"/>
</dbReference>
<dbReference type="GO" id="GO:0051782">
    <property type="term" value="P:negative regulation of cell division"/>
    <property type="evidence" value="ECO:0007669"/>
    <property type="project" value="TreeGrafter"/>
</dbReference>
<sequence>MPVRQTPVPAGDGAWQPGQPQLPGTSAQPEETLTIPAVAASGGAAAPEPEEKDPTSEATEGARARQVARVRPATGRRPVWDGRDVSFPPLRPSAGEPAQSGAEAQPGERGRIPGAARSGRPAQVLAVTGARGGQGASVLLLHLAWALGRAGRRVAMMDLDPTGGLDLLCGQSVLTGLRWADLPAEESAFRPGHLVGALPVWHAMPVLTGDVRGGPLPCAAAVLEAMRAEHDVVLVDLPRGASPPPGAGVLIVTGLDLRSAVAAESIASRLRGTAPAAVVAADAEAAAAADAAAGVPVWLVARQVGEDVLAEDLELITGCPVLGQVPTDRVLAKRLALGEDPVRSRSALRRAASALARELLPRLADAAASETRTTNQLANQSASRPTSQSVNQSGDQSRRQSWSR</sequence>
<evidence type="ECO:0000256" key="1">
    <source>
        <dbReference type="SAM" id="MobiDB-lite"/>
    </source>
</evidence>
<dbReference type="Proteomes" id="UP000317942">
    <property type="component" value="Unassembled WGS sequence"/>
</dbReference>
<feature type="region of interest" description="Disordered" evidence="1">
    <location>
        <begin position="1"/>
        <end position="119"/>
    </location>
</feature>
<dbReference type="GO" id="GO:0009898">
    <property type="term" value="C:cytoplasmic side of plasma membrane"/>
    <property type="evidence" value="ECO:0007669"/>
    <property type="project" value="TreeGrafter"/>
</dbReference>
<feature type="compositionally biased region" description="Low complexity" evidence="1">
    <location>
        <begin position="64"/>
        <end position="73"/>
    </location>
</feature>
<comment type="caution">
    <text evidence="3">The sequence shown here is derived from an EMBL/GenBank/DDBJ whole genome shotgun (WGS) entry which is preliminary data.</text>
</comment>
<dbReference type="EMBL" id="VICC01000001">
    <property type="protein sequence ID" value="TQD63547.1"/>
    <property type="molecule type" value="Genomic_DNA"/>
</dbReference>
<feature type="compositionally biased region" description="Polar residues" evidence="1">
    <location>
        <begin position="370"/>
        <end position="404"/>
    </location>
</feature>
<evidence type="ECO:0000313" key="3">
    <source>
        <dbReference type="EMBL" id="TQD63547.1"/>
    </source>
</evidence>
<dbReference type="GeneID" id="64213683"/>
<feature type="region of interest" description="Disordered" evidence="1">
    <location>
        <begin position="366"/>
        <end position="404"/>
    </location>
</feature>
<dbReference type="Gene3D" id="3.40.50.300">
    <property type="entry name" value="P-loop containing nucleotide triphosphate hydrolases"/>
    <property type="match status" value="1"/>
</dbReference>
<dbReference type="InterPro" id="IPR050625">
    <property type="entry name" value="ParA/MinD_ATPase"/>
</dbReference>
<organism evidence="3 4">
    <name type="scientific">Actinomyces oris</name>
    <dbReference type="NCBI Taxonomy" id="544580"/>
    <lineage>
        <taxon>Bacteria</taxon>
        <taxon>Bacillati</taxon>
        <taxon>Actinomycetota</taxon>
        <taxon>Actinomycetes</taxon>
        <taxon>Actinomycetales</taxon>
        <taxon>Actinomycetaceae</taxon>
        <taxon>Actinomyces</taxon>
    </lineage>
</organism>